<dbReference type="AlphaFoldDB" id="A0A0B7GTN0"/>
<dbReference type="InterPro" id="IPR051698">
    <property type="entry name" value="Transposase_11-like"/>
</dbReference>
<evidence type="ECO:0000313" key="3">
    <source>
        <dbReference type="Proteomes" id="UP000042527"/>
    </source>
</evidence>
<organism evidence="2 3">
    <name type="scientific">Treponema phagedenis</name>
    <dbReference type="NCBI Taxonomy" id="162"/>
    <lineage>
        <taxon>Bacteria</taxon>
        <taxon>Pseudomonadati</taxon>
        <taxon>Spirochaetota</taxon>
        <taxon>Spirochaetia</taxon>
        <taxon>Spirochaetales</taxon>
        <taxon>Treponemataceae</taxon>
        <taxon>Treponema</taxon>
    </lineage>
</organism>
<dbReference type="InterPro" id="IPR032806">
    <property type="entry name" value="YbfD_N"/>
</dbReference>
<name>A0A0B7GTN0_TREPH</name>
<proteinExistence type="predicted"/>
<dbReference type="Pfam" id="PF13808">
    <property type="entry name" value="DDE_Tnp_1_assoc"/>
    <property type="match status" value="1"/>
</dbReference>
<protein>
    <recommendedName>
        <fullName evidence="1">H repeat-associated protein N-terminal domain-containing protein</fullName>
    </recommendedName>
</protein>
<gene>
    <name evidence="2" type="ORF">TPHV1_210086</name>
</gene>
<dbReference type="RefSeq" id="WP_353933730.1">
    <property type="nucleotide sequence ID" value="NZ_CDNC01000014.1"/>
</dbReference>
<reference evidence="3" key="1">
    <citation type="submission" date="2015-01" db="EMBL/GenBank/DDBJ databases">
        <authorList>
            <person name="Manzoor Shahid"/>
            <person name="Zubair Saima"/>
        </authorList>
    </citation>
    <scope>NUCLEOTIDE SEQUENCE [LARGE SCALE GENOMIC DNA]</scope>
    <source>
        <strain evidence="3">V1</strain>
    </source>
</reference>
<dbReference type="EMBL" id="CDNC01000014">
    <property type="protein sequence ID" value="CEM61853.1"/>
    <property type="molecule type" value="Genomic_DNA"/>
</dbReference>
<sequence length="99" mass="11577">MADTRQQWKVKHTLSDIIFIALVATIANADEWTEMEMFTQKNEQFFKQYIALENGIPTHDTIRRVMAHRNTNEHCKNDKKRVQSRLCSCGKGEPKNALR</sequence>
<keyword evidence="3" id="KW-1185">Reference proteome</keyword>
<evidence type="ECO:0000313" key="2">
    <source>
        <dbReference type="EMBL" id="CEM61853.1"/>
    </source>
</evidence>
<evidence type="ECO:0000259" key="1">
    <source>
        <dbReference type="Pfam" id="PF13808"/>
    </source>
</evidence>
<accession>A0A0B7GTN0</accession>
<feature type="domain" description="H repeat-associated protein N-terminal" evidence="1">
    <location>
        <begin position="2"/>
        <end position="70"/>
    </location>
</feature>
<dbReference type="Proteomes" id="UP000042527">
    <property type="component" value="Unassembled WGS sequence"/>
</dbReference>
<dbReference type="PANTHER" id="PTHR30298:SF0">
    <property type="entry name" value="PROTEIN YBFL-RELATED"/>
    <property type="match status" value="1"/>
</dbReference>
<dbReference type="PANTHER" id="PTHR30298">
    <property type="entry name" value="H REPEAT-ASSOCIATED PREDICTED TRANSPOSASE"/>
    <property type="match status" value="1"/>
</dbReference>